<dbReference type="Proteomes" id="UP000542210">
    <property type="component" value="Unassembled WGS sequence"/>
</dbReference>
<proteinExistence type="predicted"/>
<comment type="caution">
    <text evidence="2">The sequence shown here is derived from an EMBL/GenBank/DDBJ whole genome shotgun (WGS) entry which is preliminary data.</text>
</comment>
<organism evidence="2 3">
    <name type="scientific">Sphaerisporangium siamense</name>
    <dbReference type="NCBI Taxonomy" id="795645"/>
    <lineage>
        <taxon>Bacteria</taxon>
        <taxon>Bacillati</taxon>
        <taxon>Actinomycetota</taxon>
        <taxon>Actinomycetes</taxon>
        <taxon>Streptosporangiales</taxon>
        <taxon>Streptosporangiaceae</taxon>
        <taxon>Sphaerisporangium</taxon>
    </lineage>
</organism>
<evidence type="ECO:0000313" key="2">
    <source>
        <dbReference type="EMBL" id="MBB4705169.1"/>
    </source>
</evidence>
<dbReference type="PANTHER" id="PTHR43581:SF4">
    <property type="entry name" value="ATP_GTP PHOSPHATASE"/>
    <property type="match status" value="1"/>
</dbReference>
<reference evidence="2 3" key="1">
    <citation type="submission" date="2020-08" db="EMBL/GenBank/DDBJ databases">
        <title>Sequencing the genomes of 1000 actinobacteria strains.</title>
        <authorList>
            <person name="Klenk H.-P."/>
        </authorList>
    </citation>
    <scope>NUCLEOTIDE SEQUENCE [LARGE SCALE GENOMIC DNA]</scope>
    <source>
        <strain evidence="2 3">DSM 45784</strain>
    </source>
</reference>
<dbReference type="InterPro" id="IPR051396">
    <property type="entry name" value="Bact_Antivir_Def_Nuclease"/>
</dbReference>
<dbReference type="RefSeq" id="WP_184886677.1">
    <property type="nucleotide sequence ID" value="NZ_BOOV01000006.1"/>
</dbReference>
<evidence type="ECO:0000313" key="3">
    <source>
        <dbReference type="Proteomes" id="UP000542210"/>
    </source>
</evidence>
<name>A0A7W7DES3_9ACTN</name>
<dbReference type="Gene3D" id="3.40.50.300">
    <property type="entry name" value="P-loop containing nucleotide triphosphate hydrolases"/>
    <property type="match status" value="2"/>
</dbReference>
<evidence type="ECO:0008006" key="4">
    <source>
        <dbReference type="Google" id="ProtNLM"/>
    </source>
</evidence>
<feature type="region of interest" description="Disordered" evidence="1">
    <location>
        <begin position="57"/>
        <end position="78"/>
    </location>
</feature>
<sequence length="619" mass="68710">MRLNSFTVSGFRSLSDVRDIPISAPTILAGHNDGGKSAVLAALGFLVGTYKLTEEDRTYDMPSGPGEAALPDPPRCESTEVQGEFTLDEGEQATFGLPETVLIRRRAGEDLDSHLECWMPVPRDERLRDLSQYRVADLKPLAKELGLSAPSTRRGDLEQVLLAYARENSDSHGWVAAPSALYKRMPRVLSFGGKSERPDDAVRSALLGRFQTHMDDDHLRGQVQSLETVVKDRLRTDAKLLCDHIKTRCPDLTDVFVEPEVSFTHGFQGAPLRIARTSGQPVSLDRSGLGSTRRISLAIWEWTSELLTEESRECETAAQGEDEEPTQGPLHTIVIYDEPDTHLDYGHQRKIMRLIQEQSAMPRVNVMVATHSMNLIDGVDISDVVHLKLQDGRTVVERLGADGHEAIDGHLRQIAAALGLRNSVLLHERCFLAVEGDTEQRAFPLLFRLSEGLSLQSAGIALWACFNNVGALHLARYLVAHNRSVMLAIDADSRNATGGLFKQARLESFFGKDVAKYVKFLAEDRGINEFEELFTDEQWAEVANQIWPKDGEWLPNEFASKRGAGKFSSAVLEMLGVQSDRGPKGKPDMMYDFALALKEPEDVPPALREMFAELRALAD</sequence>
<evidence type="ECO:0000256" key="1">
    <source>
        <dbReference type="SAM" id="MobiDB-lite"/>
    </source>
</evidence>
<accession>A0A7W7DES3</accession>
<protein>
    <recommendedName>
        <fullName evidence="4">AAA domain-containing protein</fullName>
    </recommendedName>
</protein>
<keyword evidence="3" id="KW-1185">Reference proteome</keyword>
<dbReference type="InterPro" id="IPR027417">
    <property type="entry name" value="P-loop_NTPase"/>
</dbReference>
<dbReference type="EMBL" id="JACHND010000001">
    <property type="protein sequence ID" value="MBB4705169.1"/>
    <property type="molecule type" value="Genomic_DNA"/>
</dbReference>
<dbReference type="PANTHER" id="PTHR43581">
    <property type="entry name" value="ATP/GTP PHOSPHATASE"/>
    <property type="match status" value="1"/>
</dbReference>
<dbReference type="AlphaFoldDB" id="A0A7W7DES3"/>
<gene>
    <name evidence="2" type="ORF">BJ982_006713</name>
</gene>
<dbReference type="SUPFAM" id="SSF52540">
    <property type="entry name" value="P-loop containing nucleoside triphosphate hydrolases"/>
    <property type="match status" value="1"/>
</dbReference>